<dbReference type="Pfam" id="PF04218">
    <property type="entry name" value="CENP-B_N"/>
    <property type="match status" value="1"/>
</dbReference>
<keyword evidence="7" id="KW-1185">Reference proteome</keyword>
<dbReference type="Pfam" id="PF03184">
    <property type="entry name" value="DDE_1"/>
    <property type="match status" value="1"/>
</dbReference>
<dbReference type="InterPro" id="IPR007889">
    <property type="entry name" value="HTH_Psq"/>
</dbReference>
<dbReference type="Proteomes" id="UP000075885">
    <property type="component" value="Unassembled WGS sequence"/>
</dbReference>
<dbReference type="PANTHER" id="PTHR19303:SF16">
    <property type="entry name" value="JERKY PROTEIN HOMOLOG-LIKE"/>
    <property type="match status" value="1"/>
</dbReference>
<keyword evidence="3" id="KW-0238">DNA-binding</keyword>
<dbReference type="Pfam" id="PF03221">
    <property type="entry name" value="HTH_Tnp_Tc5"/>
    <property type="match status" value="1"/>
</dbReference>
<reference evidence="7" key="1">
    <citation type="submission" date="2013-03" db="EMBL/GenBank/DDBJ databases">
        <title>The Genome Sequence of Anopheles epiroticus epiroticus2.</title>
        <authorList>
            <consortium name="The Broad Institute Genomics Platform"/>
            <person name="Neafsey D.E."/>
            <person name="Howell P."/>
            <person name="Walker B."/>
            <person name="Young S.K."/>
            <person name="Zeng Q."/>
            <person name="Gargeya S."/>
            <person name="Fitzgerald M."/>
            <person name="Haas B."/>
            <person name="Abouelleil A."/>
            <person name="Allen A.W."/>
            <person name="Alvarado L."/>
            <person name="Arachchi H.M."/>
            <person name="Berlin A.M."/>
            <person name="Chapman S.B."/>
            <person name="Gainer-Dewar J."/>
            <person name="Goldberg J."/>
            <person name="Griggs A."/>
            <person name="Gujja S."/>
            <person name="Hansen M."/>
            <person name="Howarth C."/>
            <person name="Imamovic A."/>
            <person name="Ireland A."/>
            <person name="Larimer J."/>
            <person name="McCowan C."/>
            <person name="Murphy C."/>
            <person name="Pearson M."/>
            <person name="Poon T.W."/>
            <person name="Priest M."/>
            <person name="Roberts A."/>
            <person name="Saif S."/>
            <person name="Shea T."/>
            <person name="Sisk P."/>
            <person name="Sykes S."/>
            <person name="Wortman J."/>
            <person name="Nusbaum C."/>
            <person name="Birren B."/>
        </authorList>
    </citation>
    <scope>NUCLEOTIDE SEQUENCE [LARGE SCALE GENOMIC DNA]</scope>
    <source>
        <strain evidence="7">Epiroticus2</strain>
    </source>
</reference>
<organism evidence="6 7">
    <name type="scientific">Anopheles epiroticus</name>
    <dbReference type="NCBI Taxonomy" id="199890"/>
    <lineage>
        <taxon>Eukaryota</taxon>
        <taxon>Metazoa</taxon>
        <taxon>Ecdysozoa</taxon>
        <taxon>Arthropoda</taxon>
        <taxon>Hexapoda</taxon>
        <taxon>Insecta</taxon>
        <taxon>Pterygota</taxon>
        <taxon>Neoptera</taxon>
        <taxon>Endopterygota</taxon>
        <taxon>Diptera</taxon>
        <taxon>Nematocera</taxon>
        <taxon>Culicoidea</taxon>
        <taxon>Culicidae</taxon>
        <taxon>Anophelinae</taxon>
        <taxon>Anopheles</taxon>
    </lineage>
</organism>
<keyword evidence="4" id="KW-0539">Nucleus</keyword>
<dbReference type="SMART" id="SM00674">
    <property type="entry name" value="CENPB"/>
    <property type="match status" value="1"/>
</dbReference>
<reference evidence="6" key="2">
    <citation type="submission" date="2020-05" db="UniProtKB">
        <authorList>
            <consortium name="EnsemblMetazoa"/>
        </authorList>
    </citation>
    <scope>IDENTIFICATION</scope>
    <source>
        <strain evidence="6">Epiroticus2</strain>
    </source>
</reference>
<dbReference type="SUPFAM" id="SSF46689">
    <property type="entry name" value="Homeodomain-like"/>
    <property type="match status" value="2"/>
</dbReference>
<evidence type="ECO:0000256" key="4">
    <source>
        <dbReference type="ARBA" id="ARBA00023242"/>
    </source>
</evidence>
<dbReference type="InterPro" id="IPR004875">
    <property type="entry name" value="DDE_SF_endonuclease_dom"/>
</dbReference>
<dbReference type="Gene3D" id="1.10.10.10">
    <property type="entry name" value="Winged helix-like DNA-binding domain superfamily/Winged helix DNA-binding domain"/>
    <property type="match status" value="1"/>
</dbReference>
<dbReference type="PANTHER" id="PTHR19303">
    <property type="entry name" value="TRANSPOSON"/>
    <property type="match status" value="1"/>
</dbReference>
<dbReference type="STRING" id="199890.A0A182PBD8"/>
<dbReference type="Gene3D" id="3.30.420.10">
    <property type="entry name" value="Ribonuclease H-like superfamily/Ribonuclease H"/>
    <property type="match status" value="1"/>
</dbReference>
<dbReference type="VEuPathDB" id="VectorBase:AEPI004243"/>
<dbReference type="InterPro" id="IPR050863">
    <property type="entry name" value="CenT-Element_Derived"/>
</dbReference>
<name>A0A182PBD8_9DIPT</name>
<accession>A0A182PBD8</accession>
<comment type="similarity">
    <text evidence="2">Belongs to the tigger transposable element derived protein family.</text>
</comment>
<sequence length="564" mass="64191">MESKQIVLRRRKKNMLTLEQKLTLIDRHESGETPQNLAKAFEIGEQTARDIIRQKEKIRRFVQNCESSVGPTKRKSMKVSSFEELDEAMLRWYNENRASGISVTSAMCIEQAKYLHEHLGLRGTFNASNGWLSRFKQRYGIAGVYSHSVAKTGNEVSAYTFCYQFQQLMQKEDYLPDQIYNADETGLYWKSTPRTAGTESFSSSNERVMVICCTNATGAHKLDLVVFGRMKSPWEPNPGMKPTSVNYFELKGGWASKEIFQHWFNKKWVPAVREFLASKGLPQRAILLLDTSSCHITDNVLRSDDGHMVVKFLPIDVANLVQPMQQGIVSLLKWNYRNDLQQEQQKVGAKPRQLEQAVRGLEQSWAKITPVTIRNAWSKMIADTDQYVEETEIVDMHDVAQCDMLVDREADLVEEVDDLEAIDDDVEVMQLPEGIEQVEEFDEYQSAGAPRMHVVQDVGITEQDDRFVEIFDVVSEGVVIKSENYASVGVEFTDIPNSHTANSEDGSGDESGERRLDLQTALTSVETLLGFVDQKGLALEDKKAFKKIRTDVRNLMKSIQIKKQ</sequence>
<dbReference type="InterPro" id="IPR006600">
    <property type="entry name" value="HTH_CenpB_DNA-bd_dom"/>
</dbReference>
<proteinExistence type="inferred from homology"/>
<comment type="subcellular location">
    <subcellularLocation>
        <location evidence="1">Nucleus</location>
    </subcellularLocation>
</comment>
<dbReference type="EnsemblMetazoa" id="AEPI004243-RA">
    <property type="protein sequence ID" value="AEPI004243-PA"/>
    <property type="gene ID" value="AEPI004243"/>
</dbReference>
<evidence type="ECO:0000256" key="1">
    <source>
        <dbReference type="ARBA" id="ARBA00004123"/>
    </source>
</evidence>
<dbReference type="GO" id="GO:0003677">
    <property type="term" value="F:DNA binding"/>
    <property type="evidence" value="ECO:0007669"/>
    <property type="project" value="UniProtKB-KW"/>
</dbReference>
<feature type="domain" description="HTH CENPB-type" evidence="5">
    <location>
        <begin position="73"/>
        <end position="145"/>
    </location>
</feature>
<evidence type="ECO:0000256" key="2">
    <source>
        <dbReference type="ARBA" id="ARBA00010881"/>
    </source>
</evidence>
<evidence type="ECO:0000313" key="6">
    <source>
        <dbReference type="EnsemblMetazoa" id="AEPI004243-PA"/>
    </source>
</evidence>
<protein>
    <recommendedName>
        <fullName evidence="5">HTH CENPB-type domain-containing protein</fullName>
    </recommendedName>
</protein>
<dbReference type="InterPro" id="IPR036397">
    <property type="entry name" value="RNaseH_sf"/>
</dbReference>
<dbReference type="AlphaFoldDB" id="A0A182PBD8"/>
<dbReference type="InterPro" id="IPR009057">
    <property type="entry name" value="Homeodomain-like_sf"/>
</dbReference>
<evidence type="ECO:0000259" key="5">
    <source>
        <dbReference type="PROSITE" id="PS51253"/>
    </source>
</evidence>
<dbReference type="PROSITE" id="PS51253">
    <property type="entry name" value="HTH_CENPB"/>
    <property type="match status" value="1"/>
</dbReference>
<dbReference type="InterPro" id="IPR036388">
    <property type="entry name" value="WH-like_DNA-bd_sf"/>
</dbReference>
<evidence type="ECO:0000256" key="3">
    <source>
        <dbReference type="ARBA" id="ARBA00023125"/>
    </source>
</evidence>
<evidence type="ECO:0000313" key="7">
    <source>
        <dbReference type="Proteomes" id="UP000075885"/>
    </source>
</evidence>
<dbReference type="GO" id="GO:0005634">
    <property type="term" value="C:nucleus"/>
    <property type="evidence" value="ECO:0007669"/>
    <property type="project" value="UniProtKB-SubCell"/>
</dbReference>
<dbReference type="Gene3D" id="1.10.10.60">
    <property type="entry name" value="Homeodomain-like"/>
    <property type="match status" value="1"/>
</dbReference>